<gene>
    <name evidence="2" type="ORF">V6N12_076248</name>
</gene>
<reference evidence="2 3" key="1">
    <citation type="journal article" date="2024" name="G3 (Bethesda)">
        <title>Genome assembly of Hibiscus sabdariffa L. provides insights into metabolisms of medicinal natural products.</title>
        <authorList>
            <person name="Kim T."/>
        </authorList>
    </citation>
    <scope>NUCLEOTIDE SEQUENCE [LARGE SCALE GENOMIC DNA]</scope>
    <source>
        <strain evidence="2">TK-2024</strain>
        <tissue evidence="2">Old leaves</tissue>
    </source>
</reference>
<feature type="region of interest" description="Disordered" evidence="1">
    <location>
        <begin position="100"/>
        <end position="137"/>
    </location>
</feature>
<evidence type="ECO:0000313" key="2">
    <source>
        <dbReference type="EMBL" id="KAK8492434.1"/>
    </source>
</evidence>
<protein>
    <submittedName>
        <fullName evidence="2">Uncharacterized protein</fullName>
    </submittedName>
</protein>
<dbReference type="Proteomes" id="UP001472677">
    <property type="component" value="Unassembled WGS sequence"/>
</dbReference>
<dbReference type="EMBL" id="JBBPBM010000721">
    <property type="protein sequence ID" value="KAK8492434.1"/>
    <property type="molecule type" value="Genomic_DNA"/>
</dbReference>
<name>A0ABR2AHU5_9ROSI</name>
<feature type="compositionally biased region" description="Low complexity" evidence="1">
    <location>
        <begin position="112"/>
        <end position="122"/>
    </location>
</feature>
<comment type="caution">
    <text evidence="2">The sequence shown here is derived from an EMBL/GenBank/DDBJ whole genome shotgun (WGS) entry which is preliminary data.</text>
</comment>
<evidence type="ECO:0000313" key="3">
    <source>
        <dbReference type="Proteomes" id="UP001472677"/>
    </source>
</evidence>
<accession>A0ABR2AHU5</accession>
<evidence type="ECO:0000256" key="1">
    <source>
        <dbReference type="SAM" id="MobiDB-lite"/>
    </source>
</evidence>
<proteinExistence type="predicted"/>
<organism evidence="2 3">
    <name type="scientific">Hibiscus sabdariffa</name>
    <name type="common">roselle</name>
    <dbReference type="NCBI Taxonomy" id="183260"/>
    <lineage>
        <taxon>Eukaryota</taxon>
        <taxon>Viridiplantae</taxon>
        <taxon>Streptophyta</taxon>
        <taxon>Embryophyta</taxon>
        <taxon>Tracheophyta</taxon>
        <taxon>Spermatophyta</taxon>
        <taxon>Magnoliopsida</taxon>
        <taxon>eudicotyledons</taxon>
        <taxon>Gunneridae</taxon>
        <taxon>Pentapetalae</taxon>
        <taxon>rosids</taxon>
        <taxon>malvids</taxon>
        <taxon>Malvales</taxon>
        <taxon>Malvaceae</taxon>
        <taxon>Malvoideae</taxon>
        <taxon>Hibiscus</taxon>
    </lineage>
</organism>
<keyword evidence="3" id="KW-1185">Reference proteome</keyword>
<sequence>MQNTLEYPNFGINDGPACNHSKQVGQLSSNDNGKTLHEVLVLPMGLSEIRELNECSSDNGLTCGAKEVAVGLVPSGSKLLKVPIKIIEPTTLEAENLVENGENSTEEGLHVSSQFRSKSSSDSSRKDGGDRLSWWVTRPTGKPKAAKKAKKKKNNYNLNVGSSANLLVWNISRVQNISSPSLHTSSTEVETIQTLELGKKMGVVFNAPDNVVVVMIVELEKGEDGLC</sequence>